<sequence>MKNVEIEDIQKAKKTPIPRFQKNRSGKVLYLMVRNSEIKNEKGNATHITLIKLPITAPHTPRNIGDLIKRFGTDEAKSGKYIITDDNFNTILAHFTPANKLYKQFAKEAVHEKQDVVINNNTHSVCSVAALIHQASDALDNLESVDELDVIEGQEIHQALYRIKSRLEAARMPDKFYNEFLFREDDKEVVEDMRCKRKFKLEDKASLMRFAKVFSRLTSLKLSDSSKSAASAVELRKKVEALVSKED</sequence>
<dbReference type="RefSeq" id="WP_108188497.1">
    <property type="nucleotide sequence ID" value="NZ_PIFK01000127.1"/>
</dbReference>
<organism evidence="1 2">
    <name type="scientific">Vibrio splendidus</name>
    <dbReference type="NCBI Taxonomy" id="29497"/>
    <lineage>
        <taxon>Bacteria</taxon>
        <taxon>Pseudomonadati</taxon>
        <taxon>Pseudomonadota</taxon>
        <taxon>Gammaproteobacteria</taxon>
        <taxon>Vibrionales</taxon>
        <taxon>Vibrionaceae</taxon>
        <taxon>Vibrio</taxon>
    </lineage>
</organism>
<evidence type="ECO:0000313" key="2">
    <source>
        <dbReference type="Proteomes" id="UP000244197"/>
    </source>
</evidence>
<accession>A0A2T5EAQ3</accession>
<dbReference type="AlphaFoldDB" id="A0A2T5EAQ3"/>
<proteinExistence type="predicted"/>
<dbReference type="Proteomes" id="UP000244197">
    <property type="component" value="Unassembled WGS sequence"/>
</dbReference>
<comment type="caution">
    <text evidence="1">The sequence shown here is derived from an EMBL/GenBank/DDBJ whole genome shotgun (WGS) entry which is preliminary data.</text>
</comment>
<reference evidence="1 2" key="1">
    <citation type="submission" date="2017-11" db="EMBL/GenBank/DDBJ databases">
        <title>Population delineation of vibrios coincides with oyster pathogenicity.</title>
        <authorList>
            <person name="Bruto M."/>
            <person name="Labreuche Y."/>
            <person name="James A."/>
            <person name="Piel D."/>
            <person name="Chenivesse S."/>
            <person name="Petton B."/>
            <person name="Polz M.F."/>
            <person name="Le Roux F."/>
        </authorList>
    </citation>
    <scope>NUCLEOTIDE SEQUENCE [LARGE SCALE GENOMIC DNA]</scope>
    <source>
        <strain evidence="1 2">FF_144</strain>
    </source>
</reference>
<gene>
    <name evidence="1" type="ORF">CWO07_25965</name>
</gene>
<name>A0A2T5EAQ3_VIBSP</name>
<protein>
    <submittedName>
        <fullName evidence="1">Uncharacterized protein</fullName>
    </submittedName>
</protein>
<evidence type="ECO:0000313" key="1">
    <source>
        <dbReference type="EMBL" id="PTP16408.1"/>
    </source>
</evidence>
<dbReference type="EMBL" id="PIFK01000127">
    <property type="protein sequence ID" value="PTP16408.1"/>
    <property type="molecule type" value="Genomic_DNA"/>
</dbReference>